<dbReference type="PANTHER" id="PTHR37938:SF1">
    <property type="entry name" value="BLL0215 PROTEIN"/>
    <property type="match status" value="1"/>
</dbReference>
<keyword evidence="2" id="KW-1133">Transmembrane helix</keyword>
<dbReference type="PANTHER" id="PTHR37938">
    <property type="entry name" value="BLL0215 PROTEIN"/>
    <property type="match status" value="1"/>
</dbReference>
<feature type="transmembrane region" description="Helical" evidence="2">
    <location>
        <begin position="65"/>
        <end position="86"/>
    </location>
</feature>
<feature type="domain" description="YdbS-like PH" evidence="3">
    <location>
        <begin position="85"/>
        <end position="141"/>
    </location>
</feature>
<evidence type="ECO:0000256" key="1">
    <source>
        <dbReference type="SAM" id="MobiDB-lite"/>
    </source>
</evidence>
<dbReference type="Proteomes" id="UP000031030">
    <property type="component" value="Unassembled WGS sequence"/>
</dbReference>
<feature type="region of interest" description="Disordered" evidence="1">
    <location>
        <begin position="175"/>
        <end position="195"/>
    </location>
</feature>
<keyword evidence="2" id="KW-0472">Membrane</keyword>
<dbReference type="RefSeq" id="WP_039395273.1">
    <property type="nucleotide sequence ID" value="NZ_JTDK01000002.1"/>
</dbReference>
<proteinExistence type="predicted"/>
<keyword evidence="2" id="KW-0812">Transmembrane</keyword>
<protein>
    <submittedName>
        <fullName evidence="4">Membrane protein</fullName>
    </submittedName>
</protein>
<keyword evidence="5" id="KW-1185">Reference proteome</keyword>
<dbReference type="InterPro" id="IPR005182">
    <property type="entry name" value="YdbS-like_PH"/>
</dbReference>
<organism evidence="4 5">
    <name type="scientific">Microbacterium mangrovi</name>
    <dbReference type="NCBI Taxonomy" id="1348253"/>
    <lineage>
        <taxon>Bacteria</taxon>
        <taxon>Bacillati</taxon>
        <taxon>Actinomycetota</taxon>
        <taxon>Actinomycetes</taxon>
        <taxon>Micrococcales</taxon>
        <taxon>Microbacteriaceae</taxon>
        <taxon>Microbacterium</taxon>
    </lineage>
</organism>
<evidence type="ECO:0000259" key="3">
    <source>
        <dbReference type="Pfam" id="PF03703"/>
    </source>
</evidence>
<dbReference type="STRING" id="1348253.LK09_02205"/>
<name>A0A0B2AD17_9MICO</name>
<sequence length="195" mass="21669">MTQPIGPMTRPLVPVQGAPTPELRVARFRKHGIWLVWPALVLIATAGATGYFYDNLPWPWAKNWMLVAVAAAVVLLLALLPFLAWWTHTYTITTRRVIERRGILFSHRRELSHARGYHVTLRRSILQRPWGTGTLTLSDGVEQPMRLTNVPTAGLVNEVLIDQVEVSQMLAHRDGGSLPGQAIPPMPPMPPAPAS</sequence>
<accession>A0A0B2AD17</accession>
<evidence type="ECO:0000313" key="4">
    <source>
        <dbReference type="EMBL" id="KHK99477.1"/>
    </source>
</evidence>
<evidence type="ECO:0000256" key="2">
    <source>
        <dbReference type="SAM" id="Phobius"/>
    </source>
</evidence>
<dbReference type="Pfam" id="PF03703">
    <property type="entry name" value="bPH_2"/>
    <property type="match status" value="1"/>
</dbReference>
<evidence type="ECO:0000313" key="5">
    <source>
        <dbReference type="Proteomes" id="UP000031030"/>
    </source>
</evidence>
<dbReference type="AlphaFoldDB" id="A0A0B2AD17"/>
<dbReference type="EMBL" id="JTDK01000002">
    <property type="protein sequence ID" value="KHK99477.1"/>
    <property type="molecule type" value="Genomic_DNA"/>
</dbReference>
<gene>
    <name evidence="4" type="ORF">LK09_02205</name>
</gene>
<feature type="transmembrane region" description="Helical" evidence="2">
    <location>
        <begin position="33"/>
        <end position="53"/>
    </location>
</feature>
<reference evidence="4 5" key="1">
    <citation type="submission" date="2014-11" db="EMBL/GenBank/DDBJ databases">
        <title>Genome sequence of Microbacterium mangrovi MUSC 115(T).</title>
        <authorList>
            <person name="Lee L.-H."/>
        </authorList>
    </citation>
    <scope>NUCLEOTIDE SEQUENCE [LARGE SCALE GENOMIC DNA]</scope>
    <source>
        <strain evidence="4 5">MUSC 115</strain>
    </source>
</reference>
<feature type="compositionally biased region" description="Pro residues" evidence="1">
    <location>
        <begin position="182"/>
        <end position="195"/>
    </location>
</feature>
<comment type="caution">
    <text evidence="4">The sequence shown here is derived from an EMBL/GenBank/DDBJ whole genome shotgun (WGS) entry which is preliminary data.</text>
</comment>